<reference evidence="5" key="1">
    <citation type="submission" date="2021-01" db="EMBL/GenBank/DDBJ databases">
        <title>Whole genome shotgun sequence of Cellulomonas chitinilytica NBRC 110799.</title>
        <authorList>
            <person name="Komaki H."/>
            <person name="Tamura T."/>
        </authorList>
    </citation>
    <scope>NUCLEOTIDE SEQUENCE</scope>
    <source>
        <strain evidence="5">NBRC 110799</strain>
    </source>
</reference>
<evidence type="ECO:0000256" key="3">
    <source>
        <dbReference type="ARBA" id="ARBA00023163"/>
    </source>
</evidence>
<keyword evidence="6" id="KW-1185">Reference proteome</keyword>
<dbReference type="PROSITE" id="PS50949">
    <property type="entry name" value="HTH_GNTR"/>
    <property type="match status" value="1"/>
</dbReference>
<dbReference type="RefSeq" id="WP_239070236.1">
    <property type="nucleotide sequence ID" value="NZ_BONK01000006.1"/>
</dbReference>
<dbReference type="EMBL" id="BONK01000006">
    <property type="protein sequence ID" value="GIG21259.1"/>
    <property type="molecule type" value="Genomic_DNA"/>
</dbReference>
<dbReference type="SUPFAM" id="SSF46785">
    <property type="entry name" value="Winged helix' DNA-binding domain"/>
    <property type="match status" value="1"/>
</dbReference>
<dbReference type="InterPro" id="IPR036390">
    <property type="entry name" value="WH_DNA-bd_sf"/>
</dbReference>
<evidence type="ECO:0000313" key="6">
    <source>
        <dbReference type="Proteomes" id="UP000632740"/>
    </source>
</evidence>
<dbReference type="GO" id="GO:0003677">
    <property type="term" value="F:DNA binding"/>
    <property type="evidence" value="ECO:0007669"/>
    <property type="project" value="UniProtKB-KW"/>
</dbReference>
<dbReference type="SUPFAM" id="SSF64288">
    <property type="entry name" value="Chorismate lyase-like"/>
    <property type="match status" value="1"/>
</dbReference>
<dbReference type="Gene3D" id="1.10.10.10">
    <property type="entry name" value="Winged helix-like DNA-binding domain superfamily/Winged helix DNA-binding domain"/>
    <property type="match status" value="1"/>
</dbReference>
<dbReference type="GO" id="GO:0045892">
    <property type="term" value="P:negative regulation of DNA-templated transcription"/>
    <property type="evidence" value="ECO:0007669"/>
    <property type="project" value="TreeGrafter"/>
</dbReference>
<dbReference type="InterPro" id="IPR011663">
    <property type="entry name" value="UTRA"/>
</dbReference>
<dbReference type="PANTHER" id="PTHR44846">
    <property type="entry name" value="MANNOSYL-D-GLYCERATE TRANSPORT/METABOLISM SYSTEM REPRESSOR MNGR-RELATED"/>
    <property type="match status" value="1"/>
</dbReference>
<evidence type="ECO:0000256" key="1">
    <source>
        <dbReference type="ARBA" id="ARBA00023015"/>
    </source>
</evidence>
<comment type="caution">
    <text evidence="5">The sequence shown here is derived from an EMBL/GenBank/DDBJ whole genome shotgun (WGS) entry which is preliminary data.</text>
</comment>
<evidence type="ECO:0000259" key="4">
    <source>
        <dbReference type="PROSITE" id="PS50949"/>
    </source>
</evidence>
<dbReference type="AlphaFoldDB" id="A0A919P4K2"/>
<dbReference type="InterPro" id="IPR000524">
    <property type="entry name" value="Tscrpt_reg_HTH_GntR"/>
</dbReference>
<evidence type="ECO:0000256" key="2">
    <source>
        <dbReference type="ARBA" id="ARBA00023125"/>
    </source>
</evidence>
<feature type="domain" description="HTH gntR-type" evidence="4">
    <location>
        <begin position="27"/>
        <end position="95"/>
    </location>
</feature>
<accession>A0A919P4K2</accession>
<dbReference type="InterPro" id="IPR028978">
    <property type="entry name" value="Chorismate_lyase_/UTRA_dom_sf"/>
</dbReference>
<dbReference type="GO" id="GO:0003700">
    <property type="term" value="F:DNA-binding transcription factor activity"/>
    <property type="evidence" value="ECO:0007669"/>
    <property type="project" value="InterPro"/>
</dbReference>
<dbReference type="Proteomes" id="UP000632740">
    <property type="component" value="Unassembled WGS sequence"/>
</dbReference>
<proteinExistence type="predicted"/>
<dbReference type="SMART" id="SM00866">
    <property type="entry name" value="UTRA"/>
    <property type="match status" value="1"/>
</dbReference>
<dbReference type="InterPro" id="IPR050679">
    <property type="entry name" value="Bact_HTH_transcr_reg"/>
</dbReference>
<dbReference type="SMART" id="SM00345">
    <property type="entry name" value="HTH_GNTR"/>
    <property type="match status" value="1"/>
</dbReference>
<dbReference type="Pfam" id="PF07702">
    <property type="entry name" value="UTRA"/>
    <property type="match status" value="1"/>
</dbReference>
<name>A0A919P4K2_9CELL</name>
<organism evidence="5 6">
    <name type="scientific">Cellulomonas chitinilytica</name>
    <dbReference type="NCBI Taxonomy" id="398759"/>
    <lineage>
        <taxon>Bacteria</taxon>
        <taxon>Bacillati</taxon>
        <taxon>Actinomycetota</taxon>
        <taxon>Actinomycetes</taxon>
        <taxon>Micrococcales</taxon>
        <taxon>Cellulomonadaceae</taxon>
        <taxon>Cellulomonas</taxon>
    </lineage>
</organism>
<dbReference type="CDD" id="cd07377">
    <property type="entry name" value="WHTH_GntR"/>
    <property type="match status" value="1"/>
</dbReference>
<sequence>MNSQENRAARLHIVGSSGAALDKDSDRPLFRQIADSLRAQIIAGQLGPGDKVPSETQLMASYQVARMTVRQALALLKAEGLLVAEHGRGVFVRARPVVRRVASDRFARRQREAGQAAFIAEAQGVGAPSVDELEVGYETALPHVREALALGSRAKVLARRRRYLLDGEPVELAQTFVPADLAKGTPIEERHTGPGGVYARLEENGHHLAEFTEEVAARMPTPEERRRLRLPEGTPVLTVRRIAFRKDGVPVETTDTVKAAPAYVLEYRFPAE</sequence>
<gene>
    <name evidence="5" type="ORF">Cch01nite_19830</name>
</gene>
<keyword evidence="1" id="KW-0805">Transcription regulation</keyword>
<protein>
    <submittedName>
        <fullName evidence="5">GntR family transcriptional regulator</fullName>
    </submittedName>
</protein>
<dbReference type="PRINTS" id="PR00035">
    <property type="entry name" value="HTHGNTR"/>
</dbReference>
<keyword evidence="2" id="KW-0238">DNA-binding</keyword>
<evidence type="ECO:0000313" key="5">
    <source>
        <dbReference type="EMBL" id="GIG21259.1"/>
    </source>
</evidence>
<dbReference type="PANTHER" id="PTHR44846:SF17">
    <property type="entry name" value="GNTR-FAMILY TRANSCRIPTIONAL REGULATOR"/>
    <property type="match status" value="1"/>
</dbReference>
<dbReference type="Pfam" id="PF00392">
    <property type="entry name" value="GntR"/>
    <property type="match status" value="1"/>
</dbReference>
<keyword evidence="3" id="KW-0804">Transcription</keyword>
<dbReference type="InterPro" id="IPR036388">
    <property type="entry name" value="WH-like_DNA-bd_sf"/>
</dbReference>
<dbReference type="Gene3D" id="3.40.1410.10">
    <property type="entry name" value="Chorismate lyase-like"/>
    <property type="match status" value="1"/>
</dbReference>